<keyword evidence="1" id="KW-0812">Transmembrane</keyword>
<feature type="transmembrane region" description="Helical" evidence="1">
    <location>
        <begin position="164"/>
        <end position="182"/>
    </location>
</feature>
<dbReference type="Proteomes" id="UP000236729">
    <property type="component" value="Unassembled WGS sequence"/>
</dbReference>
<accession>A0A1H6E0T8</accession>
<keyword evidence="1" id="KW-0472">Membrane</keyword>
<keyword evidence="1" id="KW-1133">Transmembrane helix</keyword>
<accession>A0A1I2G942</accession>
<reference evidence="2" key="2">
    <citation type="submission" date="2016-10" db="EMBL/GenBank/DDBJ databases">
        <authorList>
            <person name="de Groot N.N."/>
        </authorList>
    </citation>
    <scope>NUCLEOTIDE SEQUENCE [LARGE SCALE GENOMIC DNA]</scope>
    <source>
        <strain evidence="2">ATCC 20501</strain>
    </source>
</reference>
<keyword evidence="4" id="KW-1185">Reference proteome</keyword>
<dbReference type="RefSeq" id="WP_093358204.1">
    <property type="nucleotide sequence ID" value="NZ_FNVB01000008.1"/>
</dbReference>
<dbReference type="EMBL" id="FNVB01000008">
    <property type="protein sequence ID" value="SEG91031.1"/>
    <property type="molecule type" value="Genomic_DNA"/>
</dbReference>
<organism evidence="2 5">
    <name type="scientific">Saccharopolyspora kobensis</name>
    <dbReference type="NCBI Taxonomy" id="146035"/>
    <lineage>
        <taxon>Bacteria</taxon>
        <taxon>Bacillati</taxon>
        <taxon>Actinomycetota</taxon>
        <taxon>Actinomycetes</taxon>
        <taxon>Pseudonocardiales</taxon>
        <taxon>Pseudonocardiaceae</taxon>
        <taxon>Saccharopolyspora</taxon>
    </lineage>
</organism>
<dbReference type="Proteomes" id="UP000199690">
    <property type="component" value="Unassembled WGS sequence"/>
</dbReference>
<dbReference type="AlphaFoldDB" id="A0A1H6E0T8"/>
<evidence type="ECO:0000313" key="4">
    <source>
        <dbReference type="Proteomes" id="UP000199690"/>
    </source>
</evidence>
<feature type="transmembrane region" description="Helical" evidence="1">
    <location>
        <begin position="97"/>
        <end position="114"/>
    </location>
</feature>
<evidence type="ECO:0000256" key="1">
    <source>
        <dbReference type="SAM" id="Phobius"/>
    </source>
</evidence>
<sequence>MRRPAHRWIVGGPVVAGLLLVSAAWAWQLAMVLTGCGGGLGNPGMTGQLTWESCVVSDERPLVELPWHQDAWITALSVLSLGCVVAALLTSRWAPRLAIVAVSALVFAGAEMGVRGVRRGTGAELTHYAVPETANVASEAGREGWKLFVSEQEVFIPDVGTTPLVVGFAAGLGLLGLVVVLLREQHHARAS</sequence>
<dbReference type="EMBL" id="FOME01000020">
    <property type="protein sequence ID" value="SFF13467.1"/>
    <property type="molecule type" value="Genomic_DNA"/>
</dbReference>
<name>A0A1H6E0T8_9PSEU</name>
<proteinExistence type="predicted"/>
<protein>
    <submittedName>
        <fullName evidence="2">Uncharacterized protein</fullName>
    </submittedName>
</protein>
<evidence type="ECO:0000313" key="2">
    <source>
        <dbReference type="EMBL" id="SEG91031.1"/>
    </source>
</evidence>
<evidence type="ECO:0000313" key="5">
    <source>
        <dbReference type="Proteomes" id="UP000236729"/>
    </source>
</evidence>
<feature type="transmembrane region" description="Helical" evidence="1">
    <location>
        <begin position="71"/>
        <end position="90"/>
    </location>
</feature>
<evidence type="ECO:0000313" key="3">
    <source>
        <dbReference type="EMBL" id="SFF13467.1"/>
    </source>
</evidence>
<reference evidence="4 5" key="1">
    <citation type="submission" date="2016-10" db="EMBL/GenBank/DDBJ databases">
        <authorList>
            <person name="Varghese N."/>
            <person name="Submissions S."/>
        </authorList>
    </citation>
    <scope>NUCLEOTIDE SEQUENCE [LARGE SCALE GENOMIC DNA]</scope>
    <source>
        <strain evidence="5">ATCC 20501</strain>
        <strain evidence="3 4">CGMCC 4.3529</strain>
    </source>
</reference>
<gene>
    <name evidence="2" type="ORF">SAMN02982929_05380</name>
    <name evidence="3" type="ORF">SAMN05216506_12016</name>
</gene>